<sequence>MSTTSLDGPPSGTPEYDAWAAQDKGPSISITCWLFISLAAVFVFARLFVRLRVYKKLMPDDYWCLAGLVCGFLSTTFSQLAVNYGNGKHYQLLSDERQEKVILWTIVAFCPGVLCFGFPKLAVAHLLIKLMNPGKYHRWFLWGLVIWCLLTLFATIGTLLGQCQPANSQWNFDIKGTCVPKHHIVNFSLYAGGRMIPHYMRPVSKKLTTYHPAFSAFVDIYLAVYPAIVLFQLQLKLKKKIALSVALGIGCVSGAVALYKTTRIPKGLASPDFSYESSDLVIWTVIEGSTIIMACTIPVLSPLMDMIFGHNPFSSSRRKTSSYEAYKMQPRSGLGTTDTAGRKSKPPTQYDLEKTAFDDRDGSQEIIISGHSNDPSSSDRYPLQNFSRPSGSTPPEGHIMRTDEIEVSYDSQAVHGRSRI</sequence>
<evidence type="ECO:0000256" key="7">
    <source>
        <dbReference type="SAM" id="Phobius"/>
    </source>
</evidence>
<dbReference type="GO" id="GO:0016020">
    <property type="term" value="C:membrane"/>
    <property type="evidence" value="ECO:0007669"/>
    <property type="project" value="UniProtKB-SubCell"/>
</dbReference>
<feature type="transmembrane region" description="Helical" evidence="7">
    <location>
        <begin position="102"/>
        <end position="127"/>
    </location>
</feature>
<dbReference type="AlphaFoldDB" id="A0A9N9W8M1"/>
<evidence type="ECO:0000313" key="10">
    <source>
        <dbReference type="Proteomes" id="UP000775872"/>
    </source>
</evidence>
<comment type="caution">
    <text evidence="9">The sequence shown here is derived from an EMBL/GenBank/DDBJ whole genome shotgun (WGS) entry which is preliminary data.</text>
</comment>
<comment type="subcellular location">
    <subcellularLocation>
        <location evidence="1">Membrane</location>
        <topology evidence="1">Multi-pass membrane protein</topology>
    </subcellularLocation>
</comment>
<feature type="transmembrane region" description="Helical" evidence="7">
    <location>
        <begin position="280"/>
        <end position="300"/>
    </location>
</feature>
<reference evidence="9 10" key="2">
    <citation type="submission" date="2021-10" db="EMBL/GenBank/DDBJ databases">
        <authorList>
            <person name="Piombo E."/>
        </authorList>
    </citation>
    <scope>NUCLEOTIDE SEQUENCE [LARGE SCALE GENOMIC DNA]</scope>
</reference>
<reference evidence="10" key="1">
    <citation type="submission" date="2019-06" db="EMBL/GenBank/DDBJ databases">
        <authorList>
            <person name="Broberg M."/>
        </authorList>
    </citation>
    <scope>NUCLEOTIDE SEQUENCE [LARGE SCALE GENOMIC DNA]</scope>
</reference>
<keyword evidence="3 7" id="KW-1133">Transmembrane helix</keyword>
<feature type="domain" description="Rhodopsin" evidence="8">
    <location>
        <begin position="209"/>
        <end position="305"/>
    </location>
</feature>
<feature type="compositionally biased region" description="Polar residues" evidence="6">
    <location>
        <begin position="370"/>
        <end position="393"/>
    </location>
</feature>
<comment type="similarity">
    <text evidence="5">Belongs to the SAT4 family.</text>
</comment>
<keyword evidence="10" id="KW-1185">Reference proteome</keyword>
<feature type="region of interest" description="Disordered" evidence="6">
    <location>
        <begin position="366"/>
        <end position="420"/>
    </location>
</feature>
<dbReference type="PANTHER" id="PTHR33048:SF155">
    <property type="entry name" value="INTEGRAL MEMBRANE PROTEIN"/>
    <property type="match status" value="1"/>
</dbReference>
<proteinExistence type="inferred from homology"/>
<feature type="region of interest" description="Disordered" evidence="6">
    <location>
        <begin position="314"/>
        <end position="351"/>
    </location>
</feature>
<protein>
    <recommendedName>
        <fullName evidence="8">Rhodopsin domain-containing protein</fullName>
    </recommendedName>
</protein>
<feature type="domain" description="Rhodopsin" evidence="8">
    <location>
        <begin position="45"/>
        <end position="185"/>
    </location>
</feature>
<dbReference type="Proteomes" id="UP000775872">
    <property type="component" value="Unassembled WGS sequence"/>
</dbReference>
<accession>A0A9N9W8M1</accession>
<gene>
    <name evidence="9" type="ORF">CSOL1703_00011256</name>
</gene>
<feature type="transmembrane region" description="Helical" evidence="7">
    <location>
        <begin position="139"/>
        <end position="160"/>
    </location>
</feature>
<feature type="transmembrane region" description="Helical" evidence="7">
    <location>
        <begin position="210"/>
        <end position="229"/>
    </location>
</feature>
<keyword evidence="2 7" id="KW-0812">Transmembrane</keyword>
<evidence type="ECO:0000256" key="3">
    <source>
        <dbReference type="ARBA" id="ARBA00022989"/>
    </source>
</evidence>
<dbReference type="InterPro" id="IPR049326">
    <property type="entry name" value="Rhodopsin_dom_fungi"/>
</dbReference>
<evidence type="ECO:0000256" key="1">
    <source>
        <dbReference type="ARBA" id="ARBA00004141"/>
    </source>
</evidence>
<dbReference type="Pfam" id="PF20684">
    <property type="entry name" value="Fung_rhodopsin"/>
    <property type="match status" value="2"/>
</dbReference>
<evidence type="ECO:0000259" key="8">
    <source>
        <dbReference type="Pfam" id="PF20684"/>
    </source>
</evidence>
<feature type="transmembrane region" description="Helical" evidence="7">
    <location>
        <begin position="61"/>
        <end position="82"/>
    </location>
</feature>
<dbReference type="EMBL" id="CABFOC020000011">
    <property type="protein sequence ID" value="CAH0045505.1"/>
    <property type="molecule type" value="Genomic_DNA"/>
</dbReference>
<evidence type="ECO:0000256" key="5">
    <source>
        <dbReference type="ARBA" id="ARBA00038359"/>
    </source>
</evidence>
<dbReference type="PANTHER" id="PTHR33048">
    <property type="entry name" value="PTH11-LIKE INTEGRAL MEMBRANE PROTEIN (AFU_ORTHOLOGUE AFUA_5G11245)"/>
    <property type="match status" value="1"/>
</dbReference>
<evidence type="ECO:0000313" key="9">
    <source>
        <dbReference type="EMBL" id="CAH0045505.1"/>
    </source>
</evidence>
<feature type="transmembrane region" description="Helical" evidence="7">
    <location>
        <begin position="241"/>
        <end position="260"/>
    </location>
</feature>
<keyword evidence="4 7" id="KW-0472">Membrane</keyword>
<name>A0A9N9W8M1_9HYPO</name>
<evidence type="ECO:0000256" key="6">
    <source>
        <dbReference type="SAM" id="MobiDB-lite"/>
    </source>
</evidence>
<dbReference type="OrthoDB" id="5429740at2759"/>
<evidence type="ECO:0000256" key="4">
    <source>
        <dbReference type="ARBA" id="ARBA00023136"/>
    </source>
</evidence>
<feature type="transmembrane region" description="Helical" evidence="7">
    <location>
        <begin position="28"/>
        <end position="49"/>
    </location>
</feature>
<organism evidence="9 10">
    <name type="scientific">Clonostachys solani</name>
    <dbReference type="NCBI Taxonomy" id="160281"/>
    <lineage>
        <taxon>Eukaryota</taxon>
        <taxon>Fungi</taxon>
        <taxon>Dikarya</taxon>
        <taxon>Ascomycota</taxon>
        <taxon>Pezizomycotina</taxon>
        <taxon>Sordariomycetes</taxon>
        <taxon>Hypocreomycetidae</taxon>
        <taxon>Hypocreales</taxon>
        <taxon>Bionectriaceae</taxon>
        <taxon>Clonostachys</taxon>
    </lineage>
</organism>
<evidence type="ECO:0000256" key="2">
    <source>
        <dbReference type="ARBA" id="ARBA00022692"/>
    </source>
</evidence>
<dbReference type="InterPro" id="IPR052337">
    <property type="entry name" value="SAT4-like"/>
</dbReference>